<accession>A0ABT8YC21</accession>
<keyword evidence="3" id="KW-1185">Reference proteome</keyword>
<sequence length="182" mass="19987">MDMPTPASRTFFDVVAIYASDGERFAREQLRIDVADHISPYAAARACAERRAYADPRIPGLAIFLVVTPVAGPNARSGLRNAASALACNVGCYLVLSTAHIRCSTAQMLDHWAQLYAHQQPLAVARMGFGWLISTCIVSERMAQSLPEEIPAILAFGRAQGCDHVLLDCDGREERRLPVYPW</sequence>
<dbReference type="RefSeq" id="WP_303543344.1">
    <property type="nucleotide sequence ID" value="NZ_JAUOTP010000005.1"/>
</dbReference>
<organism evidence="2 3">
    <name type="scientific">Sphingomonas natans</name>
    <dbReference type="NCBI Taxonomy" id="3063330"/>
    <lineage>
        <taxon>Bacteria</taxon>
        <taxon>Pseudomonadati</taxon>
        <taxon>Pseudomonadota</taxon>
        <taxon>Alphaproteobacteria</taxon>
        <taxon>Sphingomonadales</taxon>
        <taxon>Sphingomonadaceae</taxon>
        <taxon>Sphingomonas</taxon>
    </lineage>
</organism>
<dbReference type="InterPro" id="IPR046025">
    <property type="entry name" value="DUF5983"/>
</dbReference>
<name>A0ABT8YC21_9SPHN</name>
<dbReference type="Pfam" id="PF19419">
    <property type="entry name" value="DUF5983"/>
    <property type="match status" value="1"/>
</dbReference>
<evidence type="ECO:0000313" key="3">
    <source>
        <dbReference type="Proteomes" id="UP001169764"/>
    </source>
</evidence>
<evidence type="ECO:0000259" key="1">
    <source>
        <dbReference type="Pfam" id="PF19419"/>
    </source>
</evidence>
<dbReference type="EMBL" id="JAUOTP010000005">
    <property type="protein sequence ID" value="MDO6415378.1"/>
    <property type="molecule type" value="Genomic_DNA"/>
</dbReference>
<gene>
    <name evidence="2" type="ORF">Q4F19_13375</name>
</gene>
<proteinExistence type="predicted"/>
<feature type="domain" description="DUF5983" evidence="1">
    <location>
        <begin position="93"/>
        <end position="182"/>
    </location>
</feature>
<protein>
    <recommendedName>
        <fullName evidence="1">DUF5983 domain-containing protein</fullName>
    </recommendedName>
</protein>
<dbReference type="Proteomes" id="UP001169764">
    <property type="component" value="Unassembled WGS sequence"/>
</dbReference>
<reference evidence="2" key="1">
    <citation type="submission" date="2023-07" db="EMBL/GenBank/DDBJ databases">
        <authorList>
            <person name="Kim M."/>
        </authorList>
    </citation>
    <scope>NUCLEOTIDE SEQUENCE</scope>
    <source>
        <strain evidence="2">BIUV-7</strain>
    </source>
</reference>
<evidence type="ECO:0000313" key="2">
    <source>
        <dbReference type="EMBL" id="MDO6415378.1"/>
    </source>
</evidence>
<comment type="caution">
    <text evidence="2">The sequence shown here is derived from an EMBL/GenBank/DDBJ whole genome shotgun (WGS) entry which is preliminary data.</text>
</comment>